<accession>A0A1Y0Y2U0</accession>
<keyword evidence="1" id="KW-0614">Plasmid</keyword>
<evidence type="ECO:0000313" key="2">
    <source>
        <dbReference type="Proteomes" id="UP000196205"/>
    </source>
</evidence>
<dbReference type="RefSeq" id="WP_087652393.1">
    <property type="nucleotide sequence ID" value="NZ_CP021514.1"/>
</dbReference>
<name>A0A1Y0Y2U0_ACEPA</name>
<dbReference type="Proteomes" id="UP000196205">
    <property type="component" value="Plasmid pAP1342-5"/>
</dbReference>
<geneLocation type="plasmid" evidence="2">
    <name>pap1342-5</name>
</geneLocation>
<organism evidence="1 2">
    <name type="scientific">Acetobacter pasteurianus subsp. pasteurianus</name>
    <dbReference type="NCBI Taxonomy" id="481145"/>
    <lineage>
        <taxon>Bacteria</taxon>
        <taxon>Pseudomonadati</taxon>
        <taxon>Pseudomonadota</taxon>
        <taxon>Alphaproteobacteria</taxon>
        <taxon>Acetobacterales</taxon>
        <taxon>Acetobacteraceae</taxon>
        <taxon>Acetobacter</taxon>
    </lineage>
</organism>
<reference evidence="1 2" key="1">
    <citation type="submission" date="2017-05" db="EMBL/GenBank/DDBJ databases">
        <title>Genome sequence of Acetobacter pasteurianus subsp. pasteurianus strain SRCM101342.</title>
        <authorList>
            <person name="Cho S.H."/>
        </authorList>
    </citation>
    <scope>NUCLEOTIDE SEQUENCE [LARGE SCALE GENOMIC DNA]</scope>
    <source>
        <strain evidence="1 2">SRCM101342</strain>
        <plasmid evidence="2">pap1342-5</plasmid>
    </source>
</reference>
<dbReference type="AlphaFoldDB" id="A0A1Y0Y2U0"/>
<sequence length="253" mass="29431">MSDIIFQYSLASQSNTLWEIGKIAIPSIIAFMAFSVARSQREIASNKYDLDLFNKRLDNYDDFVKEFNNLTTKDEVKIKECIDKFGDNIKIIEKCNVLFSGLSTEANKMKLLYIDYCDCSGILSEISSKREEIDKIQEEMKPLNIKISELQKDIQKFGLSTKEKIIKKVEQSKIIGDRFIIQKKINKIHEENPKMNENEIEYNEKIENIISTMVKNYDVLKEKMIQQLKVSHKPYIPNRFDGLIDFIFGKKGG</sequence>
<evidence type="ECO:0000313" key="1">
    <source>
        <dbReference type="EMBL" id="ARW49513.1"/>
    </source>
</evidence>
<gene>
    <name evidence="1" type="ORF">S1001342_03223</name>
</gene>
<protein>
    <submittedName>
        <fullName evidence="1">Uncharacterized protein</fullName>
    </submittedName>
</protein>
<dbReference type="OrthoDB" id="10019360at2"/>
<dbReference type="EMBL" id="CP021514">
    <property type="protein sequence ID" value="ARW49513.1"/>
    <property type="molecule type" value="Genomic_DNA"/>
</dbReference>
<proteinExistence type="predicted"/>